<keyword evidence="2" id="KW-0479">Metal-binding</keyword>
<dbReference type="OrthoDB" id="9809784at2"/>
<gene>
    <name evidence="7" type="ORF">CH341_22325</name>
</gene>
<feature type="compositionally biased region" description="Low complexity" evidence="5">
    <location>
        <begin position="26"/>
        <end position="36"/>
    </location>
</feature>
<evidence type="ECO:0000313" key="8">
    <source>
        <dbReference type="Proteomes" id="UP000249130"/>
    </source>
</evidence>
<evidence type="ECO:0000313" key="7">
    <source>
        <dbReference type="EMBL" id="RAI41125.1"/>
    </source>
</evidence>
<dbReference type="InterPro" id="IPR001261">
    <property type="entry name" value="ArgE/DapE_CS"/>
</dbReference>
<dbReference type="InterPro" id="IPR011650">
    <property type="entry name" value="Peptidase_M20_dimer"/>
</dbReference>
<dbReference type="Gene3D" id="3.40.630.10">
    <property type="entry name" value="Zn peptidases"/>
    <property type="match status" value="2"/>
</dbReference>
<evidence type="ECO:0000256" key="2">
    <source>
        <dbReference type="ARBA" id="ARBA00022723"/>
    </source>
</evidence>
<feature type="domain" description="Peptidase M20 dimerisation" evidence="6">
    <location>
        <begin position="276"/>
        <end position="387"/>
    </location>
</feature>
<sequence>MNESGPSRDGGGHRRRAPRHRRPRLPRMSSSHPTPARRLAGRLDRAAAVVAPDPDSRLEQLWSIDYGRSTIIAGALVMQSGDASRAMARVTRDAVLRTLLDLIDIRSPTGHEADMAGYIVQRLRRAGLDAAPQPVEDGRPNAVAHWRGTGDGLNLLFTGHMDTSYSGDEPHLDGEGFRPKGIERDGWVWGLGANNMKSGLAGLIVAIEAIAQAGIELRGDVSLGAVVGEIEKAPVEEFQGRDYSGYGIGSKHLVSHGVTADYALLAEPTAMRICTANMGCLWARITLRGGAMAHSALTNKPGTVNAISAMMPLVEAVEQWAARFRAENAFMGEQANVTLACIRGGAPWRLSRNPQECSLYLDIRTVPGQTADQVKRQLRRLLRQHAETHGVQEPALDFLVTDPALTLEQDLPIVEALSAAQAGLMGEASRPFLRRPGSDAIHLSRYDVPCVQFGPGGRLHPDAKGRSMHEIGDHVLLDDVVTASRIYLATALDLCNRPAVDAGR</sequence>
<evidence type="ECO:0000259" key="6">
    <source>
        <dbReference type="Pfam" id="PF07687"/>
    </source>
</evidence>
<evidence type="ECO:0000256" key="4">
    <source>
        <dbReference type="ARBA" id="ARBA00022833"/>
    </source>
</evidence>
<name>A0A327KUK4_9BRAD</name>
<dbReference type="InterPro" id="IPR002933">
    <property type="entry name" value="Peptidase_M20"/>
</dbReference>
<feature type="region of interest" description="Disordered" evidence="5">
    <location>
        <begin position="1"/>
        <end position="36"/>
    </location>
</feature>
<organism evidence="7 8">
    <name type="scientific">Rhodoplanes roseus</name>
    <dbReference type="NCBI Taxonomy" id="29409"/>
    <lineage>
        <taxon>Bacteria</taxon>
        <taxon>Pseudomonadati</taxon>
        <taxon>Pseudomonadota</taxon>
        <taxon>Alphaproteobacteria</taxon>
        <taxon>Hyphomicrobiales</taxon>
        <taxon>Nitrobacteraceae</taxon>
        <taxon>Rhodoplanes</taxon>
    </lineage>
</organism>
<feature type="compositionally biased region" description="Basic residues" evidence="5">
    <location>
        <begin position="13"/>
        <end position="25"/>
    </location>
</feature>
<dbReference type="GO" id="GO:0016787">
    <property type="term" value="F:hydrolase activity"/>
    <property type="evidence" value="ECO:0007669"/>
    <property type="project" value="UniProtKB-KW"/>
</dbReference>
<evidence type="ECO:0000256" key="3">
    <source>
        <dbReference type="ARBA" id="ARBA00022801"/>
    </source>
</evidence>
<dbReference type="PROSITE" id="PS00758">
    <property type="entry name" value="ARGE_DAPE_CPG2_1"/>
    <property type="match status" value="1"/>
</dbReference>
<dbReference type="SUPFAM" id="SSF53187">
    <property type="entry name" value="Zn-dependent exopeptidases"/>
    <property type="match status" value="1"/>
</dbReference>
<comment type="caution">
    <text evidence="7">The sequence shown here is derived from an EMBL/GenBank/DDBJ whole genome shotgun (WGS) entry which is preliminary data.</text>
</comment>
<protein>
    <recommendedName>
        <fullName evidence="6">Peptidase M20 dimerisation domain-containing protein</fullName>
    </recommendedName>
</protein>
<accession>A0A327KUK4</accession>
<dbReference type="GO" id="GO:0046872">
    <property type="term" value="F:metal ion binding"/>
    <property type="evidence" value="ECO:0007669"/>
    <property type="project" value="UniProtKB-KW"/>
</dbReference>
<dbReference type="Pfam" id="PF07687">
    <property type="entry name" value="M20_dimer"/>
    <property type="match status" value="1"/>
</dbReference>
<dbReference type="PANTHER" id="PTHR43808">
    <property type="entry name" value="ACETYLORNITHINE DEACETYLASE"/>
    <property type="match status" value="1"/>
</dbReference>
<dbReference type="InterPro" id="IPR050072">
    <property type="entry name" value="Peptidase_M20A"/>
</dbReference>
<reference evidence="7 8" key="1">
    <citation type="submission" date="2017-07" db="EMBL/GenBank/DDBJ databases">
        <title>Draft Genome Sequences of Select Purple Nonsulfur Bacteria.</title>
        <authorList>
            <person name="Lasarre B."/>
            <person name="Mckinlay J.B."/>
        </authorList>
    </citation>
    <scope>NUCLEOTIDE SEQUENCE [LARGE SCALE GENOMIC DNA]</scope>
    <source>
        <strain evidence="7 8">DSM 5909</strain>
    </source>
</reference>
<dbReference type="Pfam" id="PF01546">
    <property type="entry name" value="Peptidase_M20"/>
    <property type="match status" value="1"/>
</dbReference>
<dbReference type="AlphaFoldDB" id="A0A327KUK4"/>
<evidence type="ECO:0000256" key="5">
    <source>
        <dbReference type="SAM" id="MobiDB-lite"/>
    </source>
</evidence>
<dbReference type="Proteomes" id="UP000249130">
    <property type="component" value="Unassembled WGS sequence"/>
</dbReference>
<proteinExistence type="predicted"/>
<keyword evidence="4" id="KW-0862">Zinc</keyword>
<dbReference type="SUPFAM" id="SSF55031">
    <property type="entry name" value="Bacterial exopeptidase dimerisation domain"/>
    <property type="match status" value="1"/>
</dbReference>
<comment type="cofactor">
    <cofactor evidence="1">
        <name>Zn(2+)</name>
        <dbReference type="ChEBI" id="CHEBI:29105"/>
    </cofactor>
</comment>
<evidence type="ECO:0000256" key="1">
    <source>
        <dbReference type="ARBA" id="ARBA00001947"/>
    </source>
</evidence>
<keyword evidence="8" id="KW-1185">Reference proteome</keyword>
<dbReference type="EMBL" id="NPEX01000202">
    <property type="protein sequence ID" value="RAI41125.1"/>
    <property type="molecule type" value="Genomic_DNA"/>
</dbReference>
<keyword evidence="3" id="KW-0378">Hydrolase</keyword>
<dbReference type="InterPro" id="IPR036264">
    <property type="entry name" value="Bact_exopeptidase_dim_dom"/>
</dbReference>